<sequence>MEAPKEIFLKDYKFPDYYFDTVHLKFSLGDEKTIVSSKIIVFPHTEGFSPPLVLDGQDLSLVSIQINGKALKVHVYTFFWVLPTALVAL</sequence>
<accession>A0A6A4QI73</accession>
<dbReference type="Gene3D" id="2.60.40.1730">
    <property type="entry name" value="tricorn interacting facor f3 domain"/>
    <property type="match status" value="1"/>
</dbReference>
<reference evidence="2" key="1">
    <citation type="journal article" date="2020" name="Nat. Commun.">
        <title>Genome sequence of the cluster root forming white lupin.</title>
        <authorList>
            <person name="Hufnagel B."/>
            <person name="Marques A."/>
            <person name="Soriano A."/>
            <person name="Marques L."/>
            <person name="Divol F."/>
            <person name="Doumas P."/>
            <person name="Sallet E."/>
            <person name="Mancinotti D."/>
            <person name="Carrere S."/>
            <person name="Marande W."/>
            <person name="Arribat S."/>
            <person name="Keller J."/>
            <person name="Huneau C."/>
            <person name="Blein T."/>
            <person name="Aime D."/>
            <person name="Laguerre M."/>
            <person name="Taylor J."/>
            <person name="Schubert V."/>
            <person name="Nelson M."/>
            <person name="Geu-Flores F."/>
            <person name="Crespi M."/>
            <person name="Gallardo-Guerrero K."/>
            <person name="Delaux P.-M."/>
            <person name="Salse J."/>
            <person name="Berges H."/>
            <person name="Guyot R."/>
            <person name="Gouzy J."/>
            <person name="Peret B."/>
        </authorList>
    </citation>
    <scope>NUCLEOTIDE SEQUENCE [LARGE SCALE GENOMIC DNA]</scope>
    <source>
        <strain evidence="2">cv. Amiga</strain>
    </source>
</reference>
<dbReference type="OrthoDB" id="10031169at2759"/>
<dbReference type="SUPFAM" id="SSF63737">
    <property type="entry name" value="Leukotriene A4 hydrolase N-terminal domain"/>
    <property type="match status" value="1"/>
</dbReference>
<protein>
    <submittedName>
        <fullName evidence="1">Putative cytosol alanyl aminopeptidase</fullName>
    </submittedName>
</protein>
<evidence type="ECO:0000313" key="1">
    <source>
        <dbReference type="EMBL" id="KAE9614125.1"/>
    </source>
</evidence>
<dbReference type="Proteomes" id="UP000447434">
    <property type="component" value="Chromosome 5"/>
</dbReference>
<keyword evidence="1" id="KW-0645">Protease</keyword>
<organism evidence="1 2">
    <name type="scientific">Lupinus albus</name>
    <name type="common">White lupine</name>
    <name type="synonym">Lupinus termis</name>
    <dbReference type="NCBI Taxonomy" id="3870"/>
    <lineage>
        <taxon>Eukaryota</taxon>
        <taxon>Viridiplantae</taxon>
        <taxon>Streptophyta</taxon>
        <taxon>Embryophyta</taxon>
        <taxon>Tracheophyta</taxon>
        <taxon>Spermatophyta</taxon>
        <taxon>Magnoliopsida</taxon>
        <taxon>eudicotyledons</taxon>
        <taxon>Gunneridae</taxon>
        <taxon>Pentapetalae</taxon>
        <taxon>rosids</taxon>
        <taxon>fabids</taxon>
        <taxon>Fabales</taxon>
        <taxon>Fabaceae</taxon>
        <taxon>Papilionoideae</taxon>
        <taxon>50 kb inversion clade</taxon>
        <taxon>genistoids sensu lato</taxon>
        <taxon>core genistoids</taxon>
        <taxon>Genisteae</taxon>
        <taxon>Lupinus</taxon>
    </lineage>
</organism>
<comment type="caution">
    <text evidence="1">The sequence shown here is derived from an EMBL/GenBank/DDBJ whole genome shotgun (WGS) entry which is preliminary data.</text>
</comment>
<keyword evidence="1" id="KW-0378">Hydrolase</keyword>
<dbReference type="InterPro" id="IPR012779">
    <property type="entry name" value="Peptidase_M1_pepN"/>
</dbReference>
<name>A0A6A4QI73_LUPAL</name>
<dbReference type="InterPro" id="IPR042097">
    <property type="entry name" value="Aminopeptidase_N-like_N_sf"/>
</dbReference>
<dbReference type="GO" id="GO:0009507">
    <property type="term" value="C:chloroplast"/>
    <property type="evidence" value="ECO:0007669"/>
    <property type="project" value="TreeGrafter"/>
</dbReference>
<dbReference type="PANTHER" id="PTHR46322">
    <property type="entry name" value="PUROMYCIN-SENSITIVE AMINOPEPTIDASE"/>
    <property type="match status" value="1"/>
</dbReference>
<proteinExistence type="predicted"/>
<dbReference type="PANTHER" id="PTHR46322:SF1">
    <property type="entry name" value="PUROMYCIN-SENSITIVE AMINOPEPTIDASE"/>
    <property type="match status" value="1"/>
</dbReference>
<keyword evidence="2" id="KW-1185">Reference proteome</keyword>
<dbReference type="AlphaFoldDB" id="A0A6A4QI73"/>
<keyword evidence="1" id="KW-0031">Aminopeptidase</keyword>
<dbReference type="EMBL" id="WOCE01000005">
    <property type="protein sequence ID" value="KAE9614125.1"/>
    <property type="molecule type" value="Genomic_DNA"/>
</dbReference>
<gene>
    <name evidence="1" type="ORF">Lalb_Chr05g0224651</name>
</gene>
<dbReference type="GO" id="GO:0008270">
    <property type="term" value="F:zinc ion binding"/>
    <property type="evidence" value="ECO:0007669"/>
    <property type="project" value="InterPro"/>
</dbReference>
<dbReference type="GO" id="GO:0004177">
    <property type="term" value="F:aminopeptidase activity"/>
    <property type="evidence" value="ECO:0007669"/>
    <property type="project" value="UniProtKB-KW"/>
</dbReference>
<evidence type="ECO:0000313" key="2">
    <source>
        <dbReference type="Proteomes" id="UP000447434"/>
    </source>
</evidence>